<dbReference type="InterPro" id="IPR011009">
    <property type="entry name" value="Kinase-like_dom_sf"/>
</dbReference>
<dbReference type="PANTHER" id="PTHR43289:SF6">
    <property type="entry name" value="SERINE_THREONINE-PROTEIN KINASE NEKL-3"/>
    <property type="match status" value="1"/>
</dbReference>
<evidence type="ECO:0000256" key="5">
    <source>
        <dbReference type="ARBA" id="ARBA00022777"/>
    </source>
</evidence>
<feature type="domain" description="Protein kinase" evidence="8">
    <location>
        <begin position="15"/>
        <end position="279"/>
    </location>
</feature>
<protein>
    <recommendedName>
        <fullName evidence="1">non-specific serine/threonine protein kinase</fullName>
        <ecNumber evidence="1">2.7.11.1</ecNumber>
    </recommendedName>
</protein>
<dbReference type="Gene3D" id="1.10.510.10">
    <property type="entry name" value="Transferase(Phosphotransferase) domain 1"/>
    <property type="match status" value="1"/>
</dbReference>
<keyword evidence="10" id="KW-1185">Reference proteome</keyword>
<sequence>MNPGQLQPGAEFAGFRVQRRLGVGGMSEVYLVLGRGHDRLEALKILDRDASRSPRLRTKFRTEATVAELLVHPNIVSVHEHGEFEGQLWMSMHYVDGYSAARLVARGQIALDVSRVARIVAEVAKGLDYAHSNGVLHRDVKPSNILISTERVDGYEQVLLSDWGIARLVDDSTPLVVGGTVLASIHYAAPELLRGGVLSAQTDVYALGATLVELLTGRTPYPLATPLAITAAHLSAEPPAVTRRRRSLPRGLDAVVARALAKDPADRFQTCVELADAVAAAVSAGVPEPPARRSPFTRSRWLRFS</sequence>
<dbReference type="InterPro" id="IPR008271">
    <property type="entry name" value="Ser/Thr_kinase_AS"/>
</dbReference>
<keyword evidence="6" id="KW-0067">ATP-binding</keyword>
<dbReference type="KEGG" id="rhs:A3Q41_00667"/>
<evidence type="ECO:0000259" key="8">
    <source>
        <dbReference type="PROSITE" id="PS50011"/>
    </source>
</evidence>
<dbReference type="SMART" id="SM00220">
    <property type="entry name" value="S_TKc"/>
    <property type="match status" value="1"/>
</dbReference>
<dbReference type="RefSeq" id="WP_032390649.1">
    <property type="nucleotide sequence ID" value="NZ_CP015220.1"/>
</dbReference>
<keyword evidence="4" id="KW-0547">Nucleotide-binding</keyword>
<evidence type="ECO:0000256" key="3">
    <source>
        <dbReference type="ARBA" id="ARBA00022679"/>
    </source>
</evidence>
<evidence type="ECO:0000256" key="2">
    <source>
        <dbReference type="ARBA" id="ARBA00022527"/>
    </source>
</evidence>
<keyword evidence="3 9" id="KW-0808">Transferase</keyword>
<evidence type="ECO:0000313" key="10">
    <source>
        <dbReference type="Proteomes" id="UP000076038"/>
    </source>
</evidence>
<name>A0A143QFM5_RHOFA</name>
<dbReference type="EMBL" id="CP015220">
    <property type="protein sequence ID" value="AMY21985.1"/>
    <property type="molecule type" value="Genomic_DNA"/>
</dbReference>
<dbReference type="GO" id="GO:0004674">
    <property type="term" value="F:protein serine/threonine kinase activity"/>
    <property type="evidence" value="ECO:0007669"/>
    <property type="project" value="UniProtKB-KW"/>
</dbReference>
<feature type="region of interest" description="Disordered" evidence="7">
    <location>
        <begin position="286"/>
        <end position="305"/>
    </location>
</feature>
<dbReference type="PROSITE" id="PS00108">
    <property type="entry name" value="PROTEIN_KINASE_ST"/>
    <property type="match status" value="1"/>
</dbReference>
<proteinExistence type="predicted"/>
<dbReference type="EC" id="2.7.11.1" evidence="1"/>
<dbReference type="Gene3D" id="3.30.200.20">
    <property type="entry name" value="Phosphorylase Kinase, domain 1"/>
    <property type="match status" value="1"/>
</dbReference>
<dbReference type="SUPFAM" id="SSF56112">
    <property type="entry name" value="Protein kinase-like (PK-like)"/>
    <property type="match status" value="1"/>
</dbReference>
<evidence type="ECO:0000256" key="6">
    <source>
        <dbReference type="ARBA" id="ARBA00022840"/>
    </source>
</evidence>
<dbReference type="PROSITE" id="PS50011">
    <property type="entry name" value="PROTEIN_KINASE_DOM"/>
    <property type="match status" value="1"/>
</dbReference>
<organism evidence="9 10">
    <name type="scientific">Rhodococcoides fascians</name>
    <name type="common">Rhodococcus fascians</name>
    <dbReference type="NCBI Taxonomy" id="1828"/>
    <lineage>
        <taxon>Bacteria</taxon>
        <taxon>Bacillati</taxon>
        <taxon>Actinomycetota</taxon>
        <taxon>Actinomycetes</taxon>
        <taxon>Mycobacteriales</taxon>
        <taxon>Nocardiaceae</taxon>
        <taxon>Rhodococcoides</taxon>
    </lineage>
</organism>
<evidence type="ECO:0000256" key="7">
    <source>
        <dbReference type="SAM" id="MobiDB-lite"/>
    </source>
</evidence>
<keyword evidence="2" id="KW-0723">Serine/threonine-protein kinase</keyword>
<gene>
    <name evidence="9" type="primary">pknF</name>
    <name evidence="9" type="ORF">A3Q41_00667</name>
</gene>
<evidence type="ECO:0000256" key="4">
    <source>
        <dbReference type="ARBA" id="ARBA00022741"/>
    </source>
</evidence>
<accession>A0A143QFM5</accession>
<dbReference type="Pfam" id="PF00069">
    <property type="entry name" value="Pkinase"/>
    <property type="match status" value="1"/>
</dbReference>
<evidence type="ECO:0000256" key="1">
    <source>
        <dbReference type="ARBA" id="ARBA00012513"/>
    </source>
</evidence>
<evidence type="ECO:0000313" key="9">
    <source>
        <dbReference type="EMBL" id="AMY21985.1"/>
    </source>
</evidence>
<dbReference type="Proteomes" id="UP000076038">
    <property type="component" value="Chromosome"/>
</dbReference>
<dbReference type="GO" id="GO:0005524">
    <property type="term" value="F:ATP binding"/>
    <property type="evidence" value="ECO:0007669"/>
    <property type="project" value="UniProtKB-KW"/>
</dbReference>
<dbReference type="PATRIC" id="fig|1653479.3.peg.681"/>
<dbReference type="InterPro" id="IPR000719">
    <property type="entry name" value="Prot_kinase_dom"/>
</dbReference>
<reference evidence="9 10" key="1">
    <citation type="journal article" date="2016" name="Genome Announc.">
        <title>Complete Genome and Plasmid Sequences for Rhodococcus fascians D188 and Draft Sequences for Rhodococcus Isolates PBTS 1 and PBTS 2.</title>
        <authorList>
            <person name="Stamler R.A."/>
            <person name="Vereecke D."/>
            <person name="Zhang Y."/>
            <person name="Schilkey F."/>
            <person name="Devitt N."/>
            <person name="Randall J.J."/>
        </authorList>
    </citation>
    <scope>NUCLEOTIDE SEQUENCE [LARGE SCALE GENOMIC DNA]</scope>
    <source>
        <strain evidence="9 10">PBTS2</strain>
    </source>
</reference>
<reference evidence="10" key="2">
    <citation type="submission" date="2016-04" db="EMBL/GenBank/DDBJ databases">
        <title>Complete Genome and Plasmid Sequences for Rhodococcus fascians D188 and Draft Sequences for Rhodococcus spp. Isolates PBTS 1 and PBTS 2.</title>
        <authorList>
            <person name="Stamer R."/>
            <person name="Vereecke D."/>
            <person name="Zhang Y."/>
            <person name="Schilkey F."/>
            <person name="Devitt N."/>
            <person name="Randall J."/>
        </authorList>
    </citation>
    <scope>NUCLEOTIDE SEQUENCE [LARGE SCALE GENOMIC DNA]</scope>
    <source>
        <strain evidence="10">PBTS2</strain>
    </source>
</reference>
<dbReference type="AlphaFoldDB" id="A0A143QFM5"/>
<dbReference type="CDD" id="cd14014">
    <property type="entry name" value="STKc_PknB_like"/>
    <property type="match status" value="1"/>
</dbReference>
<keyword evidence="5 9" id="KW-0418">Kinase</keyword>
<dbReference type="PANTHER" id="PTHR43289">
    <property type="entry name" value="MITOGEN-ACTIVATED PROTEIN KINASE KINASE KINASE 20-RELATED"/>
    <property type="match status" value="1"/>
</dbReference>
<dbReference type="OrthoDB" id="9762169at2"/>